<comment type="similarity">
    <text evidence="1">Belongs to the protein disulfide isomerase family.</text>
</comment>
<dbReference type="Pfam" id="PF13848">
    <property type="entry name" value="Thioredoxin_6"/>
    <property type="match status" value="1"/>
</dbReference>
<dbReference type="Gene3D" id="3.40.30.10">
    <property type="entry name" value="Glutaredoxin"/>
    <property type="match status" value="4"/>
</dbReference>
<sequence>MVMLMLALALLWQQAFLAAAAETAPVLSAGHFNLTAASYAAAVRKQRGGLLVGFASPACEKCAVLEPEYEAAAQQLKAMGVPLARVNTEKERHLLASVATETSRPSLPCLLFHDPPGRASARASPVVYKGAHSANDIVEFVRKQLASPSAALRNAAAVDAFLERGGASGSVTRVLGLFSDGNGMEDDDLSDFMDAARELQGRADIYFGHIDDALLAREYVGRKGEWPVRTPAVALLRPGMLEEPLSIHLDTLADAADASLSDWILRSSVPTVGRLTHGSFGLYERLGLPMLIMLLDLEGGLQAGSSGGLPNSSLLAELEAVALELRGRMSFVYADGVAFSDSMRSLGLFGTRQDLPQLAVNTRDARRFPFPHALPVNRETLGTFCGAFLSGRLKEGSADAATALQPAKKSRTNARQNAKGKVVLPGEVPGIAEQFREEDAVVEVTALNFDAVAMREDRDVLLLFHQQESEACAHIIPHYKRVGLRFAELSIATVTIARMDVTAAAPPATHALTLPPLPAILLLPADDKGPPYRFYSGKGKTAAIMQWLQQHASRHFELPPVPHLSGADRVLYYKQLKQREEMLQQRQQQQQQQQQQSSDGYEEL</sequence>
<feature type="compositionally biased region" description="Low complexity" evidence="2">
    <location>
        <begin position="584"/>
        <end position="596"/>
    </location>
</feature>
<evidence type="ECO:0000256" key="1">
    <source>
        <dbReference type="ARBA" id="ARBA00006347"/>
    </source>
</evidence>
<reference evidence="5" key="1">
    <citation type="submission" date="2021-02" db="EMBL/GenBank/DDBJ databases">
        <title>First Annotated Genome of the Yellow-green Alga Tribonema minus.</title>
        <authorList>
            <person name="Mahan K.M."/>
        </authorList>
    </citation>
    <scope>NUCLEOTIDE SEQUENCE</scope>
    <source>
        <strain evidence="5">UTEX B ZZ1240</strain>
    </source>
</reference>
<evidence type="ECO:0000313" key="6">
    <source>
        <dbReference type="Proteomes" id="UP000664859"/>
    </source>
</evidence>
<evidence type="ECO:0000256" key="2">
    <source>
        <dbReference type="SAM" id="MobiDB-lite"/>
    </source>
</evidence>
<dbReference type="EMBL" id="JAFCMP010000526">
    <property type="protein sequence ID" value="KAG5177278.1"/>
    <property type="molecule type" value="Genomic_DNA"/>
</dbReference>
<feature type="chain" id="PRO_5032648874" description="Thioredoxin domain-containing protein" evidence="3">
    <location>
        <begin position="21"/>
        <end position="604"/>
    </location>
</feature>
<dbReference type="AlphaFoldDB" id="A0A836C9X9"/>
<evidence type="ECO:0000259" key="4">
    <source>
        <dbReference type="PROSITE" id="PS51352"/>
    </source>
</evidence>
<evidence type="ECO:0000256" key="3">
    <source>
        <dbReference type="SAM" id="SignalP"/>
    </source>
</evidence>
<dbReference type="GO" id="GO:0003756">
    <property type="term" value="F:protein disulfide isomerase activity"/>
    <property type="evidence" value="ECO:0007669"/>
    <property type="project" value="TreeGrafter"/>
</dbReference>
<dbReference type="PROSITE" id="PS51352">
    <property type="entry name" value="THIOREDOXIN_2"/>
    <property type="match status" value="1"/>
</dbReference>
<comment type="caution">
    <text evidence="5">The sequence shown here is derived from an EMBL/GenBank/DDBJ whole genome shotgun (WGS) entry which is preliminary data.</text>
</comment>
<dbReference type="PANTHER" id="PTHR18929">
    <property type="entry name" value="PROTEIN DISULFIDE ISOMERASE"/>
    <property type="match status" value="1"/>
</dbReference>
<dbReference type="GO" id="GO:0005783">
    <property type="term" value="C:endoplasmic reticulum"/>
    <property type="evidence" value="ECO:0007669"/>
    <property type="project" value="TreeGrafter"/>
</dbReference>
<dbReference type="InterPro" id="IPR013766">
    <property type="entry name" value="Thioredoxin_domain"/>
</dbReference>
<dbReference type="Pfam" id="PF00085">
    <property type="entry name" value="Thioredoxin"/>
    <property type="match status" value="1"/>
</dbReference>
<keyword evidence="6" id="KW-1185">Reference proteome</keyword>
<dbReference type="Proteomes" id="UP000664859">
    <property type="component" value="Unassembled WGS sequence"/>
</dbReference>
<dbReference type="CDD" id="cd02981">
    <property type="entry name" value="PDI_b_family"/>
    <property type="match status" value="1"/>
</dbReference>
<protein>
    <recommendedName>
        <fullName evidence="4">Thioredoxin domain-containing protein</fullName>
    </recommendedName>
</protein>
<dbReference type="GO" id="GO:0006457">
    <property type="term" value="P:protein folding"/>
    <property type="evidence" value="ECO:0007669"/>
    <property type="project" value="TreeGrafter"/>
</dbReference>
<accession>A0A836C9X9</accession>
<dbReference type="GO" id="GO:0034976">
    <property type="term" value="P:response to endoplasmic reticulum stress"/>
    <property type="evidence" value="ECO:0007669"/>
    <property type="project" value="TreeGrafter"/>
</dbReference>
<proteinExistence type="inferred from homology"/>
<dbReference type="InterPro" id="IPR036249">
    <property type="entry name" value="Thioredoxin-like_sf"/>
</dbReference>
<dbReference type="OrthoDB" id="427280at2759"/>
<dbReference type="CDD" id="cd02982">
    <property type="entry name" value="PDI_b'_family"/>
    <property type="match status" value="1"/>
</dbReference>
<evidence type="ECO:0000313" key="5">
    <source>
        <dbReference type="EMBL" id="KAG5177278.1"/>
    </source>
</evidence>
<feature type="region of interest" description="Disordered" evidence="2">
    <location>
        <begin position="582"/>
        <end position="604"/>
    </location>
</feature>
<gene>
    <name evidence="5" type="ORF">JKP88DRAFT_332876</name>
</gene>
<keyword evidence="3" id="KW-0732">Signal</keyword>
<dbReference type="SUPFAM" id="SSF52833">
    <property type="entry name" value="Thioredoxin-like"/>
    <property type="match status" value="2"/>
</dbReference>
<name>A0A836C9X9_9STRA</name>
<feature type="signal peptide" evidence="3">
    <location>
        <begin position="1"/>
        <end position="20"/>
    </location>
</feature>
<feature type="domain" description="Thioredoxin" evidence="4">
    <location>
        <begin position="13"/>
        <end position="146"/>
    </location>
</feature>
<organism evidence="5 6">
    <name type="scientific">Tribonema minus</name>
    <dbReference type="NCBI Taxonomy" id="303371"/>
    <lineage>
        <taxon>Eukaryota</taxon>
        <taxon>Sar</taxon>
        <taxon>Stramenopiles</taxon>
        <taxon>Ochrophyta</taxon>
        <taxon>PX clade</taxon>
        <taxon>Xanthophyceae</taxon>
        <taxon>Tribonematales</taxon>
        <taxon>Tribonemataceae</taxon>
        <taxon>Tribonema</taxon>
    </lineage>
</organism>